<dbReference type="EMBL" id="LAQI01000148">
    <property type="protein sequence ID" value="KKY17549.1"/>
    <property type="molecule type" value="Genomic_DNA"/>
</dbReference>
<protein>
    <submittedName>
        <fullName evidence="1">Putative ankyrin repeat protein</fullName>
    </submittedName>
</protein>
<dbReference type="Proteomes" id="UP000034182">
    <property type="component" value="Unassembled WGS sequence"/>
</dbReference>
<gene>
    <name evidence="1" type="ORF">UCDDS831_g06359</name>
</gene>
<proteinExistence type="predicted"/>
<evidence type="ECO:0000313" key="2">
    <source>
        <dbReference type="Proteomes" id="UP000034182"/>
    </source>
</evidence>
<dbReference type="AlphaFoldDB" id="A0A0G2E494"/>
<reference evidence="1 2" key="2">
    <citation type="submission" date="2015-05" db="EMBL/GenBank/DDBJ databases">
        <title>Distinctive expansion of gene families associated with plant cell wall degradation and secondary metabolism in the genomes of grapevine trunk pathogens.</title>
        <authorList>
            <person name="Lawrence D.P."/>
            <person name="Travadon R."/>
            <person name="Rolshausen P.E."/>
            <person name="Baumgartner K."/>
        </authorList>
    </citation>
    <scope>NUCLEOTIDE SEQUENCE [LARGE SCALE GENOMIC DNA]</scope>
    <source>
        <strain evidence="1">DS831</strain>
    </source>
</reference>
<reference evidence="1 2" key="1">
    <citation type="submission" date="2015-03" db="EMBL/GenBank/DDBJ databases">
        <authorList>
            <person name="Morales-Cruz A."/>
            <person name="Amrine K.C."/>
            <person name="Cantu D."/>
        </authorList>
    </citation>
    <scope>NUCLEOTIDE SEQUENCE [LARGE SCALE GENOMIC DNA]</scope>
    <source>
        <strain evidence="1">DS831</strain>
    </source>
</reference>
<name>A0A0G2E494_9PEZI</name>
<sequence length="137" mass="14937">MDPATVLSMAGACLTLVSRTVTDVNDIVGKYRKMDQKLSLIAARLGTIKATISQLETWLRNEGGATSTPDIDRDLRGAIGACSVVVTEIQLYVTNVRKGWLGGKFRYLWEEGQFLQFSSALDSQIAALGLFVNVILL</sequence>
<organism evidence="1 2">
    <name type="scientific">Diplodia seriata</name>
    <dbReference type="NCBI Taxonomy" id="420778"/>
    <lineage>
        <taxon>Eukaryota</taxon>
        <taxon>Fungi</taxon>
        <taxon>Dikarya</taxon>
        <taxon>Ascomycota</taxon>
        <taxon>Pezizomycotina</taxon>
        <taxon>Dothideomycetes</taxon>
        <taxon>Dothideomycetes incertae sedis</taxon>
        <taxon>Botryosphaeriales</taxon>
        <taxon>Botryosphaeriaceae</taxon>
        <taxon>Diplodia</taxon>
    </lineage>
</organism>
<comment type="caution">
    <text evidence="1">The sequence shown here is derived from an EMBL/GenBank/DDBJ whole genome shotgun (WGS) entry which is preliminary data.</text>
</comment>
<evidence type="ECO:0000313" key="1">
    <source>
        <dbReference type="EMBL" id="KKY17549.1"/>
    </source>
</evidence>
<accession>A0A0G2E494</accession>